<keyword evidence="1" id="KW-0472">Membrane</keyword>
<feature type="transmembrane region" description="Helical" evidence="1">
    <location>
        <begin position="6"/>
        <end position="22"/>
    </location>
</feature>
<proteinExistence type="predicted"/>
<keyword evidence="1" id="KW-0812">Transmembrane</keyword>
<dbReference type="AlphaFoldDB" id="A0A6C0GTS3"/>
<accession>A0A6C0GTS3</accession>
<feature type="transmembrane region" description="Helical" evidence="1">
    <location>
        <begin position="68"/>
        <end position="92"/>
    </location>
</feature>
<organism evidence="2 3">
    <name type="scientific">Rhodocytophaga rosea</name>
    <dbReference type="NCBI Taxonomy" id="2704465"/>
    <lineage>
        <taxon>Bacteria</taxon>
        <taxon>Pseudomonadati</taxon>
        <taxon>Bacteroidota</taxon>
        <taxon>Cytophagia</taxon>
        <taxon>Cytophagales</taxon>
        <taxon>Rhodocytophagaceae</taxon>
        <taxon>Rhodocytophaga</taxon>
    </lineage>
</organism>
<keyword evidence="3" id="KW-1185">Reference proteome</keyword>
<evidence type="ECO:0000313" key="3">
    <source>
        <dbReference type="Proteomes" id="UP000480178"/>
    </source>
</evidence>
<keyword evidence="1" id="KW-1133">Transmembrane helix</keyword>
<reference evidence="2 3" key="1">
    <citation type="submission" date="2020-01" db="EMBL/GenBank/DDBJ databases">
        <authorList>
            <person name="Kim M.K."/>
        </authorList>
    </citation>
    <scope>NUCLEOTIDE SEQUENCE [LARGE SCALE GENOMIC DNA]</scope>
    <source>
        <strain evidence="2 3">172606-1</strain>
    </source>
</reference>
<name>A0A6C0GTS3_9BACT</name>
<protein>
    <submittedName>
        <fullName evidence="2">Uncharacterized protein</fullName>
    </submittedName>
</protein>
<dbReference type="Proteomes" id="UP000480178">
    <property type="component" value="Chromosome"/>
</dbReference>
<feature type="transmembrane region" description="Helical" evidence="1">
    <location>
        <begin position="99"/>
        <end position="116"/>
    </location>
</feature>
<evidence type="ECO:0000256" key="1">
    <source>
        <dbReference type="SAM" id="Phobius"/>
    </source>
</evidence>
<sequence length="165" mass="18081">MLIAYIISNLAAVILALCSWKWPLASRFLYALLFGWACWFNLLTSIHTPEVYLSYAEGALLPVYKTFITGYFAAHITLFVSFIAVSQGLIAISLLLKGILFKTGVIGATIFLVSIAPLGIGSAFPASLIMAAGMWLLLKNKNSRYLWQAPVQAAISPKIPERKLV</sequence>
<feature type="transmembrane region" description="Helical" evidence="1">
    <location>
        <begin position="29"/>
        <end position="48"/>
    </location>
</feature>
<evidence type="ECO:0000313" key="2">
    <source>
        <dbReference type="EMBL" id="QHT71307.1"/>
    </source>
</evidence>
<dbReference type="EMBL" id="CP048222">
    <property type="protein sequence ID" value="QHT71307.1"/>
    <property type="molecule type" value="Genomic_DNA"/>
</dbReference>
<dbReference type="KEGG" id="rhoz:GXP67_33955"/>
<gene>
    <name evidence="2" type="ORF">GXP67_33955</name>
</gene>
<dbReference type="RefSeq" id="WP_162447246.1">
    <property type="nucleotide sequence ID" value="NZ_CP048222.1"/>
</dbReference>